<dbReference type="InterPro" id="IPR020846">
    <property type="entry name" value="MFS_dom"/>
</dbReference>
<evidence type="ECO:0000256" key="3">
    <source>
        <dbReference type="ARBA" id="ARBA00022692"/>
    </source>
</evidence>
<comment type="subcellular location">
    <subcellularLocation>
        <location evidence="1">Membrane</location>
        <topology evidence="1">Multi-pass membrane protein</topology>
    </subcellularLocation>
</comment>
<keyword evidence="5 6" id="KW-0472">Membrane</keyword>
<feature type="transmembrane region" description="Helical" evidence="6">
    <location>
        <begin position="244"/>
        <end position="263"/>
    </location>
</feature>
<dbReference type="GeneID" id="54284076"/>
<dbReference type="InterPro" id="IPR036259">
    <property type="entry name" value="MFS_trans_sf"/>
</dbReference>
<evidence type="ECO:0000259" key="7">
    <source>
        <dbReference type="PROSITE" id="PS50850"/>
    </source>
</evidence>
<dbReference type="Gene3D" id="1.20.1250.20">
    <property type="entry name" value="MFS general substrate transporter like domains"/>
    <property type="match status" value="2"/>
</dbReference>
<evidence type="ECO:0000256" key="6">
    <source>
        <dbReference type="SAM" id="Phobius"/>
    </source>
</evidence>
<feature type="transmembrane region" description="Helical" evidence="6">
    <location>
        <begin position="40"/>
        <end position="59"/>
    </location>
</feature>
<feature type="transmembrane region" description="Helical" evidence="6">
    <location>
        <begin position="215"/>
        <end position="237"/>
    </location>
</feature>
<dbReference type="EMBL" id="ML978066">
    <property type="protein sequence ID" value="KAF2021638.1"/>
    <property type="molecule type" value="Genomic_DNA"/>
</dbReference>
<dbReference type="GO" id="GO:0016020">
    <property type="term" value="C:membrane"/>
    <property type="evidence" value="ECO:0007669"/>
    <property type="project" value="UniProtKB-SubCell"/>
</dbReference>
<keyword evidence="4 6" id="KW-1133">Transmembrane helix</keyword>
<dbReference type="AlphaFoldDB" id="A0A6A5Y8C0"/>
<evidence type="ECO:0000256" key="4">
    <source>
        <dbReference type="ARBA" id="ARBA00022989"/>
    </source>
</evidence>
<accession>A0A6A5Y8C0</accession>
<dbReference type="PROSITE" id="PS50850">
    <property type="entry name" value="MFS"/>
    <property type="match status" value="1"/>
</dbReference>
<evidence type="ECO:0000256" key="2">
    <source>
        <dbReference type="ARBA" id="ARBA00022448"/>
    </source>
</evidence>
<proteinExistence type="predicted"/>
<name>A0A6A5Y8C0_9PLEO</name>
<dbReference type="PANTHER" id="PTHR43791:SF91">
    <property type="entry name" value="MAJOR FACILITATOR SUPERFAMILY (MFS) PROFILE DOMAIN-CONTAINING PROTEIN-RELATED"/>
    <property type="match status" value="1"/>
</dbReference>
<feature type="transmembrane region" description="Helical" evidence="6">
    <location>
        <begin position="269"/>
        <end position="292"/>
    </location>
</feature>
<dbReference type="InterPro" id="IPR011701">
    <property type="entry name" value="MFS"/>
</dbReference>
<feature type="transmembrane region" description="Helical" evidence="6">
    <location>
        <begin position="304"/>
        <end position="324"/>
    </location>
</feature>
<keyword evidence="9" id="KW-1185">Reference proteome</keyword>
<feature type="transmembrane region" description="Helical" evidence="6">
    <location>
        <begin position="106"/>
        <end position="129"/>
    </location>
</feature>
<dbReference type="FunFam" id="1.20.1250.20:FF:000013">
    <property type="entry name" value="MFS general substrate transporter"/>
    <property type="match status" value="1"/>
</dbReference>
<evidence type="ECO:0000313" key="8">
    <source>
        <dbReference type="EMBL" id="KAF2021638.1"/>
    </source>
</evidence>
<organism evidence="8 9">
    <name type="scientific">Aaosphaeria arxii CBS 175.79</name>
    <dbReference type="NCBI Taxonomy" id="1450172"/>
    <lineage>
        <taxon>Eukaryota</taxon>
        <taxon>Fungi</taxon>
        <taxon>Dikarya</taxon>
        <taxon>Ascomycota</taxon>
        <taxon>Pezizomycotina</taxon>
        <taxon>Dothideomycetes</taxon>
        <taxon>Pleosporomycetidae</taxon>
        <taxon>Pleosporales</taxon>
        <taxon>Pleosporales incertae sedis</taxon>
        <taxon>Aaosphaeria</taxon>
    </lineage>
</organism>
<dbReference type="SUPFAM" id="SSF103473">
    <property type="entry name" value="MFS general substrate transporter"/>
    <property type="match status" value="1"/>
</dbReference>
<keyword evidence="2" id="KW-0813">Transport</keyword>
<dbReference type="GO" id="GO:0022857">
    <property type="term" value="F:transmembrane transporter activity"/>
    <property type="evidence" value="ECO:0007669"/>
    <property type="project" value="InterPro"/>
</dbReference>
<feature type="transmembrane region" description="Helical" evidence="6">
    <location>
        <begin position="336"/>
        <end position="357"/>
    </location>
</feature>
<evidence type="ECO:0000256" key="5">
    <source>
        <dbReference type="ARBA" id="ARBA00023136"/>
    </source>
</evidence>
<dbReference type="OrthoDB" id="2962993at2759"/>
<evidence type="ECO:0000256" key="1">
    <source>
        <dbReference type="ARBA" id="ARBA00004141"/>
    </source>
</evidence>
<dbReference type="Pfam" id="PF07690">
    <property type="entry name" value="MFS_1"/>
    <property type="match status" value="1"/>
</dbReference>
<sequence>MIVKRLKPARYLAGLMFLWGITATFTAFVNNFAALVACRILLGTFEAGLFPGILLYLTIFYNKRHISLRNAYFYATSAAAGAIGGLVAYGIGFMDNGGEGTAGWRAWRWIILINGVPTVLTAFIVPFVLPNSPETATFLSEEDRRNLVLLREAEIGMTKSAQELHKEDVIAGAKDWKTWAWSIAQYCSHTVLYSFSVFLPTIIAEMNGAWSTATVQALTVPVYALGAMTYLTCAFISDATQHRGIFCLSGALVMMVGYIFLIVHKSIALSFAGTFLVAMGCWTSSGSAMAWLNTNNPRYGKRAFASGMQITIGNSAGVAAPFLFSNSHRPAYRPGYGATIGLLAFASVIYVILHMYLRNANKRKISGKEDWRIEGKTEEEAAEMGDLNPKYLYTI</sequence>
<gene>
    <name evidence="8" type="ORF">BU24DRAFT_417276</name>
</gene>
<evidence type="ECO:0000313" key="9">
    <source>
        <dbReference type="Proteomes" id="UP000799778"/>
    </source>
</evidence>
<dbReference type="PANTHER" id="PTHR43791">
    <property type="entry name" value="PERMEASE-RELATED"/>
    <property type="match status" value="1"/>
</dbReference>
<feature type="domain" description="Major facilitator superfamily (MFS) profile" evidence="7">
    <location>
        <begin position="1"/>
        <end position="362"/>
    </location>
</feature>
<feature type="transmembrane region" description="Helical" evidence="6">
    <location>
        <begin position="71"/>
        <end position="94"/>
    </location>
</feature>
<reference evidence="8" key="1">
    <citation type="journal article" date="2020" name="Stud. Mycol.">
        <title>101 Dothideomycetes genomes: a test case for predicting lifestyles and emergence of pathogens.</title>
        <authorList>
            <person name="Haridas S."/>
            <person name="Albert R."/>
            <person name="Binder M."/>
            <person name="Bloem J."/>
            <person name="Labutti K."/>
            <person name="Salamov A."/>
            <person name="Andreopoulos B."/>
            <person name="Baker S."/>
            <person name="Barry K."/>
            <person name="Bills G."/>
            <person name="Bluhm B."/>
            <person name="Cannon C."/>
            <person name="Castanera R."/>
            <person name="Culley D."/>
            <person name="Daum C."/>
            <person name="Ezra D."/>
            <person name="Gonzalez J."/>
            <person name="Henrissat B."/>
            <person name="Kuo A."/>
            <person name="Liang C."/>
            <person name="Lipzen A."/>
            <person name="Lutzoni F."/>
            <person name="Magnuson J."/>
            <person name="Mondo S."/>
            <person name="Nolan M."/>
            <person name="Ohm R."/>
            <person name="Pangilinan J."/>
            <person name="Park H.-J."/>
            <person name="Ramirez L."/>
            <person name="Alfaro M."/>
            <person name="Sun H."/>
            <person name="Tritt A."/>
            <person name="Yoshinaga Y."/>
            <person name="Zwiers L.-H."/>
            <person name="Turgeon B."/>
            <person name="Goodwin S."/>
            <person name="Spatafora J."/>
            <person name="Crous P."/>
            <person name="Grigoriev I."/>
        </authorList>
    </citation>
    <scope>NUCLEOTIDE SEQUENCE</scope>
    <source>
        <strain evidence="8">CBS 175.79</strain>
    </source>
</reference>
<keyword evidence="3 6" id="KW-0812">Transmembrane</keyword>
<dbReference type="RefSeq" id="XP_033389977.1">
    <property type="nucleotide sequence ID" value="XM_033526679.1"/>
</dbReference>
<protein>
    <submittedName>
        <fullName evidence="8">MFS general substrate transporter</fullName>
    </submittedName>
</protein>
<feature type="transmembrane region" description="Helical" evidence="6">
    <location>
        <begin position="12"/>
        <end position="34"/>
    </location>
</feature>
<dbReference type="Proteomes" id="UP000799778">
    <property type="component" value="Unassembled WGS sequence"/>
</dbReference>